<accession>A0A409YRB5</accession>
<evidence type="ECO:0000313" key="3">
    <source>
        <dbReference type="EMBL" id="PPR05546.1"/>
    </source>
</evidence>
<dbReference type="AlphaFoldDB" id="A0A409YRB5"/>
<feature type="compositionally biased region" description="Basic and acidic residues" evidence="1">
    <location>
        <begin position="301"/>
        <end position="319"/>
    </location>
</feature>
<dbReference type="EMBL" id="NHYE01000466">
    <property type="protein sequence ID" value="PPR05546.1"/>
    <property type="molecule type" value="Genomic_DNA"/>
</dbReference>
<feature type="compositionally biased region" description="Polar residues" evidence="1">
    <location>
        <begin position="284"/>
        <end position="299"/>
    </location>
</feature>
<dbReference type="Proteomes" id="UP000284706">
    <property type="component" value="Unassembled WGS sequence"/>
</dbReference>
<keyword evidence="4" id="KW-1185">Reference proteome</keyword>
<dbReference type="InParanoid" id="A0A409YRB5"/>
<gene>
    <name evidence="3" type="ORF">CVT26_008987</name>
</gene>
<evidence type="ECO:0000313" key="4">
    <source>
        <dbReference type="Proteomes" id="UP000284706"/>
    </source>
</evidence>
<feature type="region of interest" description="Disordered" evidence="1">
    <location>
        <begin position="263"/>
        <end position="325"/>
    </location>
</feature>
<sequence>MLHIQIIVFALSLLTSTSFAVPLPAGGLEAGQVVSVAPGQTIGGNHNGPHPNKARPHIVLGEEHSTGNVVLAPVTAVENDPKLGPSVQHAEDYHDKLFGSIQLTHVTADPNVLPPPSYGGMKAFRGAVDEIKEKKQDAAVKVYDTAARAHNDASEAHQEAADAHAKAAKHWQKLGQGVLAQDHSDKADQHEAAAADMRAGKKDMTRLANNAYKHNDKMTHPDYVAAQTAKDGADQSRRNAEQSQEHAETVVKLLRASVKSKEAAKVAGKAGDGETQKKLKNVVEHTTFQAAQHSPSNANKPDVEKSEKLAKDSKKEAKKVLKANK</sequence>
<dbReference type="OrthoDB" id="3103538at2759"/>
<protein>
    <recommendedName>
        <fullName evidence="5">DUF1771 domain-containing protein</fullName>
    </recommendedName>
</protein>
<feature type="compositionally biased region" description="Basic and acidic residues" evidence="1">
    <location>
        <begin position="271"/>
        <end position="283"/>
    </location>
</feature>
<feature type="region of interest" description="Disordered" evidence="1">
    <location>
        <begin position="228"/>
        <end position="248"/>
    </location>
</feature>
<keyword evidence="2" id="KW-0732">Signal</keyword>
<feature type="signal peptide" evidence="2">
    <location>
        <begin position="1"/>
        <end position="20"/>
    </location>
</feature>
<reference evidence="3 4" key="1">
    <citation type="journal article" date="2018" name="Evol. Lett.">
        <title>Horizontal gene cluster transfer increased hallucinogenic mushroom diversity.</title>
        <authorList>
            <person name="Reynolds H.T."/>
            <person name="Vijayakumar V."/>
            <person name="Gluck-Thaler E."/>
            <person name="Korotkin H.B."/>
            <person name="Matheny P.B."/>
            <person name="Slot J.C."/>
        </authorList>
    </citation>
    <scope>NUCLEOTIDE SEQUENCE [LARGE SCALE GENOMIC DNA]</scope>
    <source>
        <strain evidence="3 4">SRW20</strain>
    </source>
</reference>
<organism evidence="3 4">
    <name type="scientific">Gymnopilus dilepis</name>
    <dbReference type="NCBI Taxonomy" id="231916"/>
    <lineage>
        <taxon>Eukaryota</taxon>
        <taxon>Fungi</taxon>
        <taxon>Dikarya</taxon>
        <taxon>Basidiomycota</taxon>
        <taxon>Agaricomycotina</taxon>
        <taxon>Agaricomycetes</taxon>
        <taxon>Agaricomycetidae</taxon>
        <taxon>Agaricales</taxon>
        <taxon>Agaricineae</taxon>
        <taxon>Hymenogastraceae</taxon>
        <taxon>Gymnopilus</taxon>
    </lineage>
</organism>
<proteinExistence type="predicted"/>
<feature type="chain" id="PRO_5019270846" description="DUF1771 domain-containing protein" evidence="2">
    <location>
        <begin position="21"/>
        <end position="325"/>
    </location>
</feature>
<name>A0A409YRB5_9AGAR</name>
<evidence type="ECO:0000256" key="1">
    <source>
        <dbReference type="SAM" id="MobiDB-lite"/>
    </source>
</evidence>
<feature type="compositionally biased region" description="Basic and acidic residues" evidence="1">
    <location>
        <begin position="231"/>
        <end position="248"/>
    </location>
</feature>
<evidence type="ECO:0000256" key="2">
    <source>
        <dbReference type="SAM" id="SignalP"/>
    </source>
</evidence>
<evidence type="ECO:0008006" key="5">
    <source>
        <dbReference type="Google" id="ProtNLM"/>
    </source>
</evidence>
<comment type="caution">
    <text evidence="3">The sequence shown here is derived from an EMBL/GenBank/DDBJ whole genome shotgun (WGS) entry which is preliminary data.</text>
</comment>